<evidence type="ECO:0000256" key="1">
    <source>
        <dbReference type="SAM" id="MobiDB-lite"/>
    </source>
</evidence>
<feature type="transmembrane region" description="Helical" evidence="2">
    <location>
        <begin position="62"/>
        <end position="79"/>
    </location>
</feature>
<evidence type="ECO:0000259" key="3">
    <source>
        <dbReference type="Pfam" id="PF20153"/>
    </source>
</evidence>
<protein>
    <recommendedName>
        <fullName evidence="3">DUF6535 domain-containing protein</fullName>
    </recommendedName>
</protein>
<keyword evidence="2" id="KW-1133">Transmembrane helix</keyword>
<dbReference type="InterPro" id="IPR045338">
    <property type="entry name" value="DUF6535"/>
</dbReference>
<dbReference type="Pfam" id="PF20153">
    <property type="entry name" value="DUF6535"/>
    <property type="match status" value="1"/>
</dbReference>
<keyword evidence="2" id="KW-0812">Transmembrane</keyword>
<feature type="compositionally biased region" description="Basic and acidic residues" evidence="1">
    <location>
        <begin position="603"/>
        <end position="619"/>
    </location>
</feature>
<keyword evidence="2" id="KW-0472">Membrane</keyword>
<evidence type="ECO:0000313" key="4">
    <source>
        <dbReference type="EMBL" id="KAL0067795.1"/>
    </source>
</evidence>
<feature type="transmembrane region" description="Helical" evidence="2">
    <location>
        <begin position="182"/>
        <end position="207"/>
    </location>
</feature>
<comment type="caution">
    <text evidence="4">The sequence shown here is derived from an EMBL/GenBank/DDBJ whole genome shotgun (WGS) entry which is preliminary data.</text>
</comment>
<feature type="region of interest" description="Disordered" evidence="1">
    <location>
        <begin position="1"/>
        <end position="21"/>
    </location>
</feature>
<feature type="region of interest" description="Disordered" evidence="1">
    <location>
        <begin position="603"/>
        <end position="634"/>
    </location>
</feature>
<gene>
    <name evidence="4" type="ORF">AAF712_005235</name>
</gene>
<dbReference type="Proteomes" id="UP001437256">
    <property type="component" value="Unassembled WGS sequence"/>
</dbReference>
<feature type="transmembrane region" description="Helical" evidence="2">
    <location>
        <begin position="131"/>
        <end position="149"/>
    </location>
</feature>
<reference evidence="4 5" key="1">
    <citation type="submission" date="2024-05" db="EMBL/GenBank/DDBJ databases">
        <title>A draft genome resource for the thread blight pathogen Marasmius tenuissimus strain MS-2.</title>
        <authorList>
            <person name="Yulfo-Soto G.E."/>
            <person name="Baruah I.K."/>
            <person name="Amoako-Attah I."/>
            <person name="Bukari Y."/>
            <person name="Meinhardt L.W."/>
            <person name="Bailey B.A."/>
            <person name="Cohen S.P."/>
        </authorList>
    </citation>
    <scope>NUCLEOTIDE SEQUENCE [LARGE SCALE GENOMIC DNA]</scope>
    <source>
        <strain evidence="4 5">MS-2</strain>
    </source>
</reference>
<feature type="domain" description="DUF6535" evidence="3">
    <location>
        <begin position="38"/>
        <end position="212"/>
    </location>
</feature>
<dbReference type="EMBL" id="JBBXMP010000023">
    <property type="protein sequence ID" value="KAL0067795.1"/>
    <property type="molecule type" value="Genomic_DNA"/>
</dbReference>
<proteinExistence type="predicted"/>
<sequence>MALPLLQRRDTSRQAPSPQTFTIPADQVPVVNLVQDPWEKVMKAVDKHDDATVKGWKEDIDTLLVFAGLFSAVVTAFAVESYEWLSEDPQDVSASVLYHISQQLSNSNMPPAVPSESPFHPTTSVIRVNSLWFLSLIMSLTSGLFGLMCKQWLREHRRDTPNITQMEALGLRQLRHESFKKWGIHLFLGALPVLLELAVLLFFAGLLEFLWTLHVVAFAIAACAVVPTATVYIFTSVFPALVMLSFTDNEPYKRIIGTITSIQHICPYKSPQAWLVYTMTTKLPKLLSKSAFKRTHIIPFSDWAASDLHVIDNFGTRYPGVSLPPLKVEWRTLKMYELQGLRWLLTIFSDIPSMSLCLLDCLKTTQLHPSTVIAAVFDSWVESTWKEITIEEKFEDFRGFQDGTSSGPLNLHNTQSPLKLGINLQLLFYREFWITWINIIANSGPKYLSRCREGVRPATRFFLPFWLAEKLWNHSNPDVRNQSISLIRFYEEVWDSKSFPRINPAQGSSDERYNLVQTLAHHVLHCDNSVLLTTPRGYQFLEFVNGKILEDELFPSDAEGLDFSTLDEKVTTIKGLAAEWRLAMNKAITMKMATIKPSIIPPRRSERARDNGGGDRWLEQEPFVSPKHEGTFDGTVIVTTPEGESLEDSPGQERLTIITHRPEDV</sequence>
<accession>A0ABR3A2N9</accession>
<organism evidence="4 5">
    <name type="scientific">Marasmius tenuissimus</name>
    <dbReference type="NCBI Taxonomy" id="585030"/>
    <lineage>
        <taxon>Eukaryota</taxon>
        <taxon>Fungi</taxon>
        <taxon>Dikarya</taxon>
        <taxon>Basidiomycota</taxon>
        <taxon>Agaricomycotina</taxon>
        <taxon>Agaricomycetes</taxon>
        <taxon>Agaricomycetidae</taxon>
        <taxon>Agaricales</taxon>
        <taxon>Marasmiineae</taxon>
        <taxon>Marasmiaceae</taxon>
        <taxon>Marasmius</taxon>
    </lineage>
</organism>
<evidence type="ECO:0000256" key="2">
    <source>
        <dbReference type="SAM" id="Phobius"/>
    </source>
</evidence>
<keyword evidence="5" id="KW-1185">Reference proteome</keyword>
<feature type="transmembrane region" description="Helical" evidence="2">
    <location>
        <begin position="213"/>
        <end position="246"/>
    </location>
</feature>
<evidence type="ECO:0000313" key="5">
    <source>
        <dbReference type="Proteomes" id="UP001437256"/>
    </source>
</evidence>
<name>A0ABR3A2N9_9AGAR</name>